<evidence type="ECO:0000259" key="13">
    <source>
        <dbReference type="PROSITE" id="PS51915"/>
    </source>
</evidence>
<feature type="domain" description="C2H2-type" evidence="12">
    <location>
        <begin position="470"/>
        <end position="497"/>
    </location>
</feature>
<feature type="binding site" evidence="10">
    <location>
        <position position="30"/>
    </location>
    <ligand>
        <name>Zn(2+)</name>
        <dbReference type="ChEBI" id="CHEBI:29105"/>
    </ligand>
</feature>
<evidence type="ECO:0000256" key="1">
    <source>
        <dbReference type="ARBA" id="ARBA00004123"/>
    </source>
</evidence>
<comment type="similarity">
    <text evidence="8">Belongs to the snail C2H2-type zinc-finger protein family.</text>
</comment>
<feature type="compositionally biased region" description="Polar residues" evidence="11">
    <location>
        <begin position="201"/>
        <end position="213"/>
    </location>
</feature>
<dbReference type="SUPFAM" id="SSF57716">
    <property type="entry name" value="Glucocorticoid receptor-like (DNA-binding domain)"/>
    <property type="match status" value="1"/>
</dbReference>
<dbReference type="AlphaFoldDB" id="A0A8W7NYR3"/>
<dbReference type="SUPFAM" id="SSF57667">
    <property type="entry name" value="beta-beta-alpha zinc fingers"/>
    <property type="match status" value="4"/>
</dbReference>
<proteinExistence type="inferred from homology"/>
<evidence type="ECO:0000259" key="12">
    <source>
        <dbReference type="PROSITE" id="PS50157"/>
    </source>
</evidence>
<feature type="region of interest" description="Disordered" evidence="11">
    <location>
        <begin position="735"/>
        <end position="983"/>
    </location>
</feature>
<dbReference type="PANTHER" id="PTHR24388:SF54">
    <property type="entry name" value="PROTEIN ESCARGOT"/>
    <property type="match status" value="1"/>
</dbReference>
<dbReference type="EnsemblMetazoa" id="AATE021946-RA">
    <property type="protein sequence ID" value="AATE021946-PA.1"/>
    <property type="gene ID" value="AATE021946"/>
</dbReference>
<feature type="compositionally biased region" description="Low complexity" evidence="11">
    <location>
        <begin position="890"/>
        <end position="901"/>
    </location>
</feature>
<evidence type="ECO:0000256" key="7">
    <source>
        <dbReference type="ARBA" id="ARBA00023242"/>
    </source>
</evidence>
<keyword evidence="6" id="KW-0238">DNA-binding</keyword>
<feature type="domain" description="C2H2-type" evidence="12">
    <location>
        <begin position="302"/>
        <end position="329"/>
    </location>
</feature>
<dbReference type="FunFam" id="3.30.160.60:FF:000145">
    <property type="entry name" value="Zinc finger protein 574"/>
    <property type="match status" value="1"/>
</dbReference>
<evidence type="ECO:0000256" key="5">
    <source>
        <dbReference type="ARBA" id="ARBA00022833"/>
    </source>
</evidence>
<sequence length="1047" mass="115957">MDESGDRTLIPVEVVDAALRPHQLKTKQICRLCLTQEAPMSSIFALQGGNKSTTQPPVSLQIMACFSIEVYAEDGMPGMICDNCQVLLKYCYQFKQICKNADTQLKLFLTTGIWPEKLLMPKALLNLVQNTKVSQQKPSPRVNQKPDAFNVSPTVENEKGQKVNIIKLSPADVKNLKLGNRITMVNLDNTLAVGVQRDQSKVSATTPMQTSTPLPKRGQPVNRQGSRLQLHEGANASPIQKPNEQQPQKKEVNTPIILNKLAPSNTCQNVKEEFVATGEGTVEMILNYEPEAVDVAKSGTIFPCTECSRTFKLKQLLDIHKLNHMRERKFPCGECDKRFFSKYDLAKHMATHTGARPYVCVICRAAFSRSTLLTRHQASHKADLTHPCSFCKRVFVSQEELSKHAQTHVKNRPFQCMMCSKSFAYKQGLDRHAAVHAEVLPHQCQYCEMSFHTSAMLSRHLTAHAGSRPYPCRLCNKSFLLSHHLSRHLRRHNASDQSEYTCNGCERGFSTRSELIEHSAQHAKENLACPMCQEAFYDESEVDEHMQQHATDQFACDYCDMMYTSEQKLAAHCQEAHENELAYEWSEEQQRQLIAEQEQALKEDGDGQDDTKEHSADNTQILIAGEEEDGNLLLECENDQQEDGNLFLDEEDQNTAVYVDQYGELVETFEVTEFVDVSPKAAVTPPQTIAKEKVPSPTKQPAAVKQEPAQTSPLATISRQKSSEEFYQRNKLAVEKKTSQRKVSDMLKRLPKGVTIKREHTNPSLTINVPSKPAQPVAEKKQPEVTIQKTKAVNQGPPKGGSPVEVEKRKPGRPPKAKEENEGKKENVTTAKKAKQEESKEERKLTKPGGESKKELPEKKLTMEGGLKRSGTMNFPKSRVGIDGPTKPLADAATAAAPASAKRPMQMVRRSYAMAPTKGSAVGIKRPAEKESPDEAAIPSKRPVPPPPTTNRKTLNPAMLSSMGNTKQKTAATPVAGGGAKAPVATQVNVSRTIKRVPNADAAPVGTAVEMNVGGQTIKMQKLMLTKDEALALQKSGKLIAKVKAGV</sequence>
<feature type="domain" description="C2H2-type" evidence="12">
    <location>
        <begin position="442"/>
        <end position="469"/>
    </location>
</feature>
<dbReference type="GO" id="GO:0000978">
    <property type="term" value="F:RNA polymerase II cis-regulatory region sequence-specific DNA binding"/>
    <property type="evidence" value="ECO:0007669"/>
    <property type="project" value="TreeGrafter"/>
</dbReference>
<keyword evidence="3" id="KW-0677">Repeat</keyword>
<dbReference type="PROSITE" id="PS00028">
    <property type="entry name" value="ZINC_FINGER_C2H2_1"/>
    <property type="match status" value="10"/>
</dbReference>
<protein>
    <recommendedName>
        <fullName evidence="15">Protein krueppel</fullName>
    </recommendedName>
</protein>
<dbReference type="Pfam" id="PF07776">
    <property type="entry name" value="zf-AD"/>
    <property type="match status" value="1"/>
</dbReference>
<dbReference type="Pfam" id="PF00096">
    <property type="entry name" value="zf-C2H2"/>
    <property type="match status" value="4"/>
</dbReference>
<evidence type="ECO:0000256" key="4">
    <source>
        <dbReference type="ARBA" id="ARBA00022771"/>
    </source>
</evidence>
<feature type="domain" description="C2H2-type" evidence="12">
    <location>
        <begin position="554"/>
        <end position="582"/>
    </location>
</feature>
<dbReference type="FunFam" id="3.30.160.60:FF:001397">
    <property type="entry name" value="Datilografo, isoform A"/>
    <property type="match status" value="1"/>
</dbReference>
<feature type="domain" description="C2H2-type" evidence="12">
    <location>
        <begin position="386"/>
        <end position="413"/>
    </location>
</feature>
<evidence type="ECO:0000256" key="8">
    <source>
        <dbReference type="ARBA" id="ARBA00037948"/>
    </source>
</evidence>
<feature type="compositionally biased region" description="Basic and acidic residues" evidence="11">
    <location>
        <begin position="735"/>
        <end position="748"/>
    </location>
</feature>
<keyword evidence="5 10" id="KW-0862">Zinc</keyword>
<evidence type="ECO:0000256" key="9">
    <source>
        <dbReference type="PROSITE-ProRule" id="PRU00042"/>
    </source>
</evidence>
<dbReference type="GO" id="GO:0005634">
    <property type="term" value="C:nucleus"/>
    <property type="evidence" value="ECO:0007669"/>
    <property type="project" value="UniProtKB-SubCell"/>
</dbReference>
<feature type="binding site" evidence="10">
    <location>
        <position position="33"/>
    </location>
    <ligand>
        <name>Zn(2+)</name>
        <dbReference type="ChEBI" id="CHEBI:29105"/>
    </ligand>
</feature>
<organism evidence="14">
    <name type="scientific">Anopheles atroparvus</name>
    <name type="common">European mosquito</name>
    <dbReference type="NCBI Taxonomy" id="41427"/>
    <lineage>
        <taxon>Eukaryota</taxon>
        <taxon>Metazoa</taxon>
        <taxon>Ecdysozoa</taxon>
        <taxon>Arthropoda</taxon>
        <taxon>Hexapoda</taxon>
        <taxon>Insecta</taxon>
        <taxon>Pterygota</taxon>
        <taxon>Neoptera</taxon>
        <taxon>Endopterygota</taxon>
        <taxon>Diptera</taxon>
        <taxon>Nematocera</taxon>
        <taxon>Culicoidea</taxon>
        <taxon>Culicidae</taxon>
        <taxon>Anophelinae</taxon>
        <taxon>Anopheles</taxon>
    </lineage>
</organism>
<feature type="domain" description="C2H2-type" evidence="12">
    <location>
        <begin position="358"/>
        <end position="385"/>
    </location>
</feature>
<feature type="domain" description="C2H2-type" evidence="12">
    <location>
        <begin position="500"/>
        <end position="527"/>
    </location>
</feature>
<feature type="region of interest" description="Disordered" evidence="11">
    <location>
        <begin position="198"/>
        <end position="224"/>
    </location>
</feature>
<dbReference type="InterPro" id="IPR012934">
    <property type="entry name" value="Znf_AD"/>
</dbReference>
<feature type="compositionally biased region" description="Basic and acidic residues" evidence="11">
    <location>
        <begin position="834"/>
        <end position="862"/>
    </location>
</feature>
<dbReference type="PROSITE" id="PS50157">
    <property type="entry name" value="ZINC_FINGER_C2H2_2"/>
    <property type="match status" value="10"/>
</dbReference>
<accession>A0A8W7NYR3</accession>
<dbReference type="PANTHER" id="PTHR24388">
    <property type="entry name" value="ZINC FINGER PROTEIN"/>
    <property type="match status" value="1"/>
</dbReference>
<dbReference type="InterPro" id="IPR036236">
    <property type="entry name" value="Znf_C2H2_sf"/>
</dbReference>
<dbReference type="GO" id="GO:0008270">
    <property type="term" value="F:zinc ion binding"/>
    <property type="evidence" value="ECO:0007669"/>
    <property type="project" value="UniProtKB-UniRule"/>
</dbReference>
<dbReference type="SMART" id="SM00355">
    <property type="entry name" value="ZnF_C2H2"/>
    <property type="match status" value="10"/>
</dbReference>
<dbReference type="PROSITE" id="PS51915">
    <property type="entry name" value="ZAD"/>
    <property type="match status" value="1"/>
</dbReference>
<dbReference type="Gene3D" id="3.30.160.60">
    <property type="entry name" value="Classic Zinc Finger"/>
    <property type="match status" value="6"/>
</dbReference>
<evidence type="ECO:0000256" key="3">
    <source>
        <dbReference type="ARBA" id="ARBA00022737"/>
    </source>
</evidence>
<feature type="domain" description="C2H2-type" evidence="12">
    <location>
        <begin position="527"/>
        <end position="554"/>
    </location>
</feature>
<evidence type="ECO:0008006" key="15">
    <source>
        <dbReference type="Google" id="ProtNLM"/>
    </source>
</evidence>
<name>A0A8W7NYR3_ANOAO</name>
<dbReference type="FunFam" id="3.30.160.60:FF:000256">
    <property type="entry name" value="PLAG1 like zinc finger 2"/>
    <property type="match status" value="1"/>
</dbReference>
<dbReference type="GO" id="GO:0000981">
    <property type="term" value="F:DNA-binding transcription factor activity, RNA polymerase II-specific"/>
    <property type="evidence" value="ECO:0007669"/>
    <property type="project" value="TreeGrafter"/>
</dbReference>
<reference evidence="14" key="1">
    <citation type="submission" date="2022-08" db="UniProtKB">
        <authorList>
            <consortium name="EnsemblMetazoa"/>
        </authorList>
    </citation>
    <scope>IDENTIFICATION</scope>
    <source>
        <strain evidence="14">EBRO</strain>
    </source>
</reference>
<evidence type="ECO:0000313" key="14">
    <source>
        <dbReference type="EnsemblMetazoa" id="AATE021946-PA.1"/>
    </source>
</evidence>
<dbReference type="InterPro" id="IPR050527">
    <property type="entry name" value="Snail/Krueppel_Znf"/>
</dbReference>
<feature type="compositionally biased region" description="Polar residues" evidence="11">
    <location>
        <begin position="708"/>
        <end position="720"/>
    </location>
</feature>
<keyword evidence="2 10" id="KW-0479">Metal-binding</keyword>
<dbReference type="InterPro" id="IPR013087">
    <property type="entry name" value="Znf_C2H2_type"/>
</dbReference>
<dbReference type="SMART" id="SM00868">
    <property type="entry name" value="zf-AD"/>
    <property type="match status" value="1"/>
</dbReference>
<feature type="domain" description="C2H2-type" evidence="12">
    <location>
        <begin position="414"/>
        <end position="441"/>
    </location>
</feature>
<feature type="binding site" evidence="10">
    <location>
        <position position="81"/>
    </location>
    <ligand>
        <name>Zn(2+)</name>
        <dbReference type="ChEBI" id="CHEBI:29105"/>
    </ligand>
</feature>
<feature type="binding site" evidence="10">
    <location>
        <position position="84"/>
    </location>
    <ligand>
        <name>Zn(2+)</name>
        <dbReference type="ChEBI" id="CHEBI:29105"/>
    </ligand>
</feature>
<feature type="domain" description="C2H2-type" evidence="12">
    <location>
        <begin position="330"/>
        <end position="357"/>
    </location>
</feature>
<evidence type="ECO:0000256" key="2">
    <source>
        <dbReference type="ARBA" id="ARBA00022723"/>
    </source>
</evidence>
<feature type="compositionally biased region" description="Basic and acidic residues" evidence="11">
    <location>
        <begin position="816"/>
        <end position="827"/>
    </location>
</feature>
<feature type="compositionally biased region" description="Low complexity" evidence="11">
    <location>
        <begin position="969"/>
        <end position="983"/>
    </location>
</feature>
<dbReference type="Gene3D" id="3.40.1800.20">
    <property type="match status" value="1"/>
</dbReference>
<evidence type="ECO:0000256" key="6">
    <source>
        <dbReference type="ARBA" id="ARBA00023125"/>
    </source>
</evidence>
<feature type="region of interest" description="Disordered" evidence="11">
    <location>
        <begin position="686"/>
        <end position="723"/>
    </location>
</feature>
<keyword evidence="4 9" id="KW-0863">Zinc-finger</keyword>
<evidence type="ECO:0000256" key="11">
    <source>
        <dbReference type="SAM" id="MobiDB-lite"/>
    </source>
</evidence>
<keyword evidence="7" id="KW-0539">Nucleus</keyword>
<feature type="domain" description="ZAD" evidence="13">
    <location>
        <begin position="28"/>
        <end position="108"/>
    </location>
</feature>
<comment type="subcellular location">
    <subcellularLocation>
        <location evidence="1">Nucleus</location>
    </subcellularLocation>
</comment>
<evidence type="ECO:0000256" key="10">
    <source>
        <dbReference type="PROSITE-ProRule" id="PRU01263"/>
    </source>
</evidence>